<feature type="compositionally biased region" description="Basic residues" evidence="2">
    <location>
        <begin position="1"/>
        <end position="12"/>
    </location>
</feature>
<reference evidence="3" key="3">
    <citation type="submission" date="2015-02" db="UniProtKB">
        <authorList>
            <consortium name="EnsemblProtists"/>
        </authorList>
    </citation>
    <scope>IDENTIFICATION</scope>
    <source>
        <strain evidence="3">DAOM BR144</strain>
    </source>
</reference>
<feature type="coiled-coil region" evidence="1">
    <location>
        <begin position="471"/>
        <end position="531"/>
    </location>
</feature>
<proteinExistence type="predicted"/>
<dbReference type="Proteomes" id="UP000019132">
    <property type="component" value="Unassembled WGS sequence"/>
</dbReference>
<protein>
    <submittedName>
        <fullName evidence="3">Uncharacterized protein</fullName>
    </submittedName>
</protein>
<dbReference type="HOGENOM" id="CLU_607633_0_0_1"/>
<dbReference type="STRING" id="431595.K3W802"/>
<reference evidence="4" key="1">
    <citation type="journal article" date="2010" name="Genome Biol.">
        <title>Genome sequence of the necrotrophic plant pathogen Pythium ultimum reveals original pathogenicity mechanisms and effector repertoire.</title>
        <authorList>
            <person name="Levesque C.A."/>
            <person name="Brouwer H."/>
            <person name="Cano L."/>
            <person name="Hamilton J.P."/>
            <person name="Holt C."/>
            <person name="Huitema E."/>
            <person name="Raffaele S."/>
            <person name="Robideau G.P."/>
            <person name="Thines M."/>
            <person name="Win J."/>
            <person name="Zerillo M.M."/>
            <person name="Beakes G.W."/>
            <person name="Boore J.L."/>
            <person name="Busam D."/>
            <person name="Dumas B."/>
            <person name="Ferriera S."/>
            <person name="Fuerstenberg S.I."/>
            <person name="Gachon C.M."/>
            <person name="Gaulin E."/>
            <person name="Govers F."/>
            <person name="Grenville-Briggs L."/>
            <person name="Horner N."/>
            <person name="Hostetler J."/>
            <person name="Jiang R.H."/>
            <person name="Johnson J."/>
            <person name="Krajaejun T."/>
            <person name="Lin H."/>
            <person name="Meijer H.J."/>
            <person name="Moore B."/>
            <person name="Morris P."/>
            <person name="Phuntmart V."/>
            <person name="Puiu D."/>
            <person name="Shetty J."/>
            <person name="Stajich J.E."/>
            <person name="Tripathy S."/>
            <person name="Wawra S."/>
            <person name="van West P."/>
            <person name="Whitty B.R."/>
            <person name="Coutinho P.M."/>
            <person name="Henrissat B."/>
            <person name="Martin F."/>
            <person name="Thomas P.D."/>
            <person name="Tyler B.M."/>
            <person name="De Vries R.P."/>
            <person name="Kamoun S."/>
            <person name="Yandell M."/>
            <person name="Tisserat N."/>
            <person name="Buell C.R."/>
        </authorList>
    </citation>
    <scope>NUCLEOTIDE SEQUENCE</scope>
    <source>
        <strain evidence="4">DAOM:BR144</strain>
    </source>
</reference>
<keyword evidence="4" id="KW-1185">Reference proteome</keyword>
<feature type="region of interest" description="Disordered" evidence="2">
    <location>
        <begin position="303"/>
        <end position="340"/>
    </location>
</feature>
<name>K3W802_GLOUD</name>
<keyword evidence="1" id="KW-0175">Coiled coil</keyword>
<evidence type="ECO:0000313" key="3">
    <source>
        <dbReference type="EnsemblProtists" id="PYU1_T001093"/>
    </source>
</evidence>
<dbReference type="EMBL" id="GL376620">
    <property type="status" value="NOT_ANNOTATED_CDS"/>
    <property type="molecule type" value="Genomic_DNA"/>
</dbReference>
<evidence type="ECO:0000256" key="2">
    <source>
        <dbReference type="SAM" id="MobiDB-lite"/>
    </source>
</evidence>
<dbReference type="EnsemblProtists" id="PYU1_T001093">
    <property type="protein sequence ID" value="PYU1_T001093"/>
    <property type="gene ID" value="PYU1_G001093"/>
</dbReference>
<accession>K3W802</accession>
<feature type="region of interest" description="Disordered" evidence="2">
    <location>
        <begin position="59"/>
        <end position="104"/>
    </location>
</feature>
<dbReference type="AlphaFoldDB" id="K3W802"/>
<feature type="region of interest" description="Disordered" evidence="2">
    <location>
        <begin position="1"/>
        <end position="24"/>
    </location>
</feature>
<feature type="compositionally biased region" description="Basic and acidic residues" evidence="2">
    <location>
        <begin position="322"/>
        <end position="331"/>
    </location>
</feature>
<evidence type="ECO:0000256" key="1">
    <source>
        <dbReference type="SAM" id="Coils"/>
    </source>
</evidence>
<reference evidence="4" key="2">
    <citation type="submission" date="2010-04" db="EMBL/GenBank/DDBJ databases">
        <authorList>
            <person name="Buell R."/>
            <person name="Hamilton J."/>
            <person name="Hostetler J."/>
        </authorList>
    </citation>
    <scope>NUCLEOTIDE SEQUENCE [LARGE SCALE GENOMIC DNA]</scope>
    <source>
        <strain evidence="4">DAOM:BR144</strain>
    </source>
</reference>
<evidence type="ECO:0000313" key="4">
    <source>
        <dbReference type="Proteomes" id="UP000019132"/>
    </source>
</evidence>
<dbReference type="InParanoid" id="K3W802"/>
<feature type="region of interest" description="Disordered" evidence="2">
    <location>
        <begin position="370"/>
        <end position="428"/>
    </location>
</feature>
<dbReference type="eggNOG" id="ENOG502T3X8">
    <property type="taxonomic scope" value="Eukaryota"/>
</dbReference>
<dbReference type="VEuPathDB" id="FungiDB:PYU1_G001093"/>
<organism evidence="3 4">
    <name type="scientific">Globisporangium ultimum (strain ATCC 200006 / CBS 805.95 / DAOM BR144)</name>
    <name type="common">Pythium ultimum</name>
    <dbReference type="NCBI Taxonomy" id="431595"/>
    <lineage>
        <taxon>Eukaryota</taxon>
        <taxon>Sar</taxon>
        <taxon>Stramenopiles</taxon>
        <taxon>Oomycota</taxon>
        <taxon>Peronosporomycetes</taxon>
        <taxon>Pythiales</taxon>
        <taxon>Pythiaceae</taxon>
        <taxon>Globisporangium</taxon>
    </lineage>
</organism>
<sequence length="549" mass="62672">MATATKRKRGRPPRPPCAPTEPYSAWPAAQLLAECARRGISVRRKGARANNSKAGLTELLEQFDANNQSRVREQQRPSPRAATTRSYEYEGSSDEEDNRPLFEQQSTRDAAMTALLDGAMDEAAEAEIDEEDVMVLPQSPYNKKTRRDDVDSHDYNSTFRLVNVLFTSYVAHFAALCDFKSIGEEDMATRSMWSNVAAAYHSQNPLYARIICQNHAVFRGINPLLHQRSRWQSLARIWHQMCRIYGSAMGQLRQTKADEMTQFYSFCDGRLDVLYLHLWLLLRPQFASHFVLQEQSALRRCSSRNEDTVEPMPASIASTSQTEHDASRSEDDVPTSPRRQTVHAQNMLPDLCLEYNHSPVLVSEEPIELQADAEPSSTSQSMDAVTRTEDEAPQPKKPRRQKPHLPDPCPYCNHSSIHGREDSHTTQAESEAFLTLQTQALRLELQVLCEKRQLALGHTKVEQQCIRDERRRRLLQDVREVATTIAELQTRLEQQQLRVAHGTGDAAQVYLADLERDMAFFTRQKRRLMADLLEHNSSDDRNRDDGPLR</sequence>